<gene>
    <name evidence="2" type="ORF">ISS99_18465</name>
</gene>
<dbReference type="InterPro" id="IPR012902">
    <property type="entry name" value="N_methyl_site"/>
</dbReference>
<dbReference type="Proteomes" id="UP001430193">
    <property type="component" value="Unassembled WGS sequence"/>
</dbReference>
<evidence type="ECO:0000313" key="2">
    <source>
        <dbReference type="EMBL" id="MBM7131511.1"/>
    </source>
</evidence>
<evidence type="ECO:0000256" key="1">
    <source>
        <dbReference type="SAM" id="Phobius"/>
    </source>
</evidence>
<keyword evidence="1" id="KW-1133">Transmembrane helix</keyword>
<dbReference type="SUPFAM" id="SSF54523">
    <property type="entry name" value="Pili subunits"/>
    <property type="match status" value="1"/>
</dbReference>
<dbReference type="InterPro" id="IPR031982">
    <property type="entry name" value="PilE-like"/>
</dbReference>
<dbReference type="Pfam" id="PF07963">
    <property type="entry name" value="N_methyl"/>
    <property type="match status" value="1"/>
</dbReference>
<name>A0ABS2KK19_9GAMM</name>
<dbReference type="NCBIfam" id="TIGR02532">
    <property type="entry name" value="IV_pilin_GFxxxE"/>
    <property type="match status" value="1"/>
</dbReference>
<keyword evidence="1" id="KW-0812">Transmembrane</keyword>
<dbReference type="PROSITE" id="PS00409">
    <property type="entry name" value="PROKAR_NTER_METHYL"/>
    <property type="match status" value="1"/>
</dbReference>
<dbReference type="EMBL" id="JADIKF010000040">
    <property type="protein sequence ID" value="MBM7131511.1"/>
    <property type="molecule type" value="Genomic_DNA"/>
</dbReference>
<evidence type="ECO:0000313" key="3">
    <source>
        <dbReference type="Proteomes" id="UP001430193"/>
    </source>
</evidence>
<comment type="caution">
    <text evidence="2">The sequence shown here is derived from an EMBL/GenBank/DDBJ whole genome shotgun (WGS) entry which is preliminary data.</text>
</comment>
<accession>A0ABS2KK19</accession>
<reference evidence="2" key="1">
    <citation type="submission" date="2020-10" db="EMBL/GenBank/DDBJ databases">
        <title>Phylogeny of dyella-like bacteria.</title>
        <authorList>
            <person name="Fu J."/>
        </authorList>
    </citation>
    <scope>NUCLEOTIDE SEQUENCE</scope>
    <source>
        <strain evidence="2">DHON07</strain>
    </source>
</reference>
<dbReference type="Pfam" id="PF16732">
    <property type="entry name" value="ComP_DUS"/>
    <property type="match status" value="1"/>
</dbReference>
<dbReference type="RefSeq" id="WP_204633974.1">
    <property type="nucleotide sequence ID" value="NZ_BSOC01000001.1"/>
</dbReference>
<keyword evidence="3" id="KW-1185">Reference proteome</keyword>
<sequence>MHRARGFTLLELIIVTGIFAILAALATAAYTRYALRSHRSDAHQVLLGIANDEERWYATYNRYTADLGKFGFDDIAMSPNGYYQVSLSVEADSAQTFVVLATPVRAQAGDACGSLSIDSRGRKFPARNDAQANADGFCW</sequence>
<keyword evidence="1" id="KW-0472">Membrane</keyword>
<dbReference type="InterPro" id="IPR045584">
    <property type="entry name" value="Pilin-like"/>
</dbReference>
<organism evidence="2 3">
    <name type="scientific">Dyella mobilis</name>
    <dbReference type="NCBI Taxonomy" id="1849582"/>
    <lineage>
        <taxon>Bacteria</taxon>
        <taxon>Pseudomonadati</taxon>
        <taxon>Pseudomonadota</taxon>
        <taxon>Gammaproteobacteria</taxon>
        <taxon>Lysobacterales</taxon>
        <taxon>Rhodanobacteraceae</taxon>
        <taxon>Dyella</taxon>
    </lineage>
</organism>
<feature type="transmembrane region" description="Helical" evidence="1">
    <location>
        <begin position="12"/>
        <end position="30"/>
    </location>
</feature>
<dbReference type="Gene3D" id="3.30.700.10">
    <property type="entry name" value="Glycoprotein, Type 4 Pilin"/>
    <property type="match status" value="1"/>
</dbReference>
<proteinExistence type="predicted"/>
<protein>
    <submittedName>
        <fullName evidence="2">Prepilin-type N-terminal cleavage/methylation domain-containing protein</fullName>
    </submittedName>
</protein>